<dbReference type="PANTHER" id="PTHR30290">
    <property type="entry name" value="PERIPLASMIC BINDING COMPONENT OF ABC TRANSPORTER"/>
    <property type="match status" value="1"/>
</dbReference>
<dbReference type="GO" id="GO:0043190">
    <property type="term" value="C:ATP-binding cassette (ABC) transporter complex"/>
    <property type="evidence" value="ECO:0007669"/>
    <property type="project" value="InterPro"/>
</dbReference>
<evidence type="ECO:0000313" key="4">
    <source>
        <dbReference type="Proteomes" id="UP000619244"/>
    </source>
</evidence>
<reference evidence="3" key="2">
    <citation type="submission" date="2020-09" db="EMBL/GenBank/DDBJ databases">
        <authorList>
            <person name="Sun Q."/>
            <person name="Ohkuma M."/>
        </authorList>
    </citation>
    <scope>NUCLEOTIDE SEQUENCE</scope>
    <source>
        <strain evidence="3">JCM 4790</strain>
    </source>
</reference>
<keyword evidence="4" id="KW-1185">Reference proteome</keyword>
<dbReference type="GO" id="GO:1904680">
    <property type="term" value="F:peptide transmembrane transporter activity"/>
    <property type="evidence" value="ECO:0007669"/>
    <property type="project" value="TreeGrafter"/>
</dbReference>
<dbReference type="SUPFAM" id="SSF53850">
    <property type="entry name" value="Periplasmic binding protein-like II"/>
    <property type="match status" value="1"/>
</dbReference>
<dbReference type="Gene3D" id="3.10.105.10">
    <property type="entry name" value="Dipeptide-binding Protein, Domain 3"/>
    <property type="match status" value="1"/>
</dbReference>
<keyword evidence="1" id="KW-0732">Signal</keyword>
<dbReference type="InterPro" id="IPR039424">
    <property type="entry name" value="SBP_5"/>
</dbReference>
<proteinExistence type="predicted"/>
<dbReference type="Pfam" id="PF00496">
    <property type="entry name" value="SBP_bac_5"/>
    <property type="match status" value="1"/>
</dbReference>
<dbReference type="PIRSF" id="PIRSF002741">
    <property type="entry name" value="MppA"/>
    <property type="match status" value="1"/>
</dbReference>
<feature type="domain" description="Solute-binding protein family 5" evidence="2">
    <location>
        <begin position="85"/>
        <end position="458"/>
    </location>
</feature>
<organism evidence="3 4">
    <name type="scientific">Streptomyces minutiscleroticus</name>
    <dbReference type="NCBI Taxonomy" id="68238"/>
    <lineage>
        <taxon>Bacteria</taxon>
        <taxon>Bacillati</taxon>
        <taxon>Actinomycetota</taxon>
        <taxon>Actinomycetes</taxon>
        <taxon>Kitasatosporales</taxon>
        <taxon>Streptomycetaceae</taxon>
        <taxon>Streptomyces</taxon>
    </lineage>
</organism>
<dbReference type="InterPro" id="IPR030678">
    <property type="entry name" value="Peptide/Ni-bd"/>
</dbReference>
<dbReference type="Gene3D" id="3.90.76.10">
    <property type="entry name" value="Dipeptide-binding Protein, Domain 1"/>
    <property type="match status" value="1"/>
</dbReference>
<dbReference type="PROSITE" id="PS51257">
    <property type="entry name" value="PROKAR_LIPOPROTEIN"/>
    <property type="match status" value="1"/>
</dbReference>
<comment type="caution">
    <text evidence="3">The sequence shown here is derived from an EMBL/GenBank/DDBJ whole genome shotgun (WGS) entry which is preliminary data.</text>
</comment>
<dbReference type="CDD" id="cd00995">
    <property type="entry name" value="PBP2_NikA_DppA_OppA_like"/>
    <property type="match status" value="1"/>
</dbReference>
<dbReference type="Gene3D" id="3.40.190.10">
    <property type="entry name" value="Periplasmic binding protein-like II"/>
    <property type="match status" value="1"/>
</dbReference>
<feature type="chain" id="PRO_5038821005" evidence="1">
    <location>
        <begin position="23"/>
        <end position="538"/>
    </location>
</feature>
<evidence type="ECO:0000256" key="1">
    <source>
        <dbReference type="SAM" id="SignalP"/>
    </source>
</evidence>
<protein>
    <submittedName>
        <fullName evidence="3">Peptide ABC transporter substrate-binding protein</fullName>
    </submittedName>
</protein>
<reference evidence="3" key="1">
    <citation type="journal article" date="2014" name="Int. J. Syst. Evol. Microbiol.">
        <title>Complete genome sequence of Corynebacterium casei LMG S-19264T (=DSM 44701T), isolated from a smear-ripened cheese.</title>
        <authorList>
            <consortium name="US DOE Joint Genome Institute (JGI-PGF)"/>
            <person name="Walter F."/>
            <person name="Albersmeier A."/>
            <person name="Kalinowski J."/>
            <person name="Ruckert C."/>
        </authorList>
    </citation>
    <scope>NUCLEOTIDE SEQUENCE</scope>
    <source>
        <strain evidence="3">JCM 4790</strain>
    </source>
</reference>
<accession>A0A918KAP8</accession>
<sequence length="538" mass="58847">MRGAKSAKWVAIAAVVALSATACGGSDSDGGKAAADPNGKFSVEVGEPQNPLQPANTMESNGSIVTKALFTGLVDYNSDGEIVMMNAQSVDSEDNKTFTVKLKSGWKFHDGTPVTAESYVKAWNWAANPENKQTNSFWFSDIKGYDEVAPAKGKPKATELSGLKVVDDTTFTIELSKALPYFVYKLGYEVFSPLPESFYKDPKAAGEKPVGNGPYKFVSWQHKKQIEVERYDDYQGPNKAKNGGVIFKNYSKLETAYQDLKSGNLDVMRQVAPRDLPVYKADLGDRAVDQSYSSIQSIAVAYYTKQWKDVDPKVIQGLSMAIDRDTITKTVLQGTREPATGWVAKGVLGYQENAAGDVTKYDPAKAKQLIKEGGGVPGNKISIQYNADGGHKEWVEAVCGSITKATGVECVGDSKADFQADLNARDNKEVKSLYRSGWVLDYPFNANFIRDLFGTKSDGNQGGFSSKEIDDLIAKADSAKTLEESEKLYQQLEKELPKYMPSIPLWYYKVNAGYSEKVSGVKYAQDGDPILTGVEVKK</sequence>
<evidence type="ECO:0000313" key="3">
    <source>
        <dbReference type="EMBL" id="GGX57147.1"/>
    </source>
</evidence>
<name>A0A918KAP8_9ACTN</name>
<dbReference type="InterPro" id="IPR000914">
    <property type="entry name" value="SBP_5_dom"/>
</dbReference>
<dbReference type="EMBL" id="BMVU01000002">
    <property type="protein sequence ID" value="GGX57147.1"/>
    <property type="molecule type" value="Genomic_DNA"/>
</dbReference>
<dbReference type="Proteomes" id="UP000619244">
    <property type="component" value="Unassembled WGS sequence"/>
</dbReference>
<dbReference type="GO" id="GO:0042597">
    <property type="term" value="C:periplasmic space"/>
    <property type="evidence" value="ECO:0007669"/>
    <property type="project" value="UniProtKB-ARBA"/>
</dbReference>
<gene>
    <name evidence="3" type="ORF">GCM10010358_09050</name>
</gene>
<feature type="signal peptide" evidence="1">
    <location>
        <begin position="1"/>
        <end position="22"/>
    </location>
</feature>
<evidence type="ECO:0000259" key="2">
    <source>
        <dbReference type="Pfam" id="PF00496"/>
    </source>
</evidence>
<dbReference type="PANTHER" id="PTHR30290:SF83">
    <property type="entry name" value="ABC TRANSPORTER SUBSTRATE-BINDING PROTEIN"/>
    <property type="match status" value="1"/>
</dbReference>
<dbReference type="AlphaFoldDB" id="A0A918KAP8"/>
<dbReference type="RefSeq" id="WP_190188829.1">
    <property type="nucleotide sequence ID" value="NZ_BMVU01000002.1"/>
</dbReference>
<dbReference type="GO" id="GO:0015833">
    <property type="term" value="P:peptide transport"/>
    <property type="evidence" value="ECO:0007669"/>
    <property type="project" value="TreeGrafter"/>
</dbReference>